<reference evidence="8 9" key="1">
    <citation type="submission" date="2024-09" db="EMBL/GenBank/DDBJ databases">
        <authorList>
            <person name="Pan X."/>
        </authorList>
    </citation>
    <scope>NUCLEOTIDE SEQUENCE [LARGE SCALE GENOMIC DNA]</scope>
    <source>
        <strain evidence="8 9">B2969</strain>
    </source>
</reference>
<keyword evidence="9" id="KW-1185">Reference proteome</keyword>
<sequence>MSIPLAAVMVPERVRALARGAQLEPVWQNEIGGVTFRTSDGRHIKHSPRNLETSFAAEAERLDWARRWTAVPRVLEVGDDETHEWIVTATIDGESAVSARWLAVPQIAVRAIGEGLRALHDRLPAAECPFDWSVPSRLANAAGRGIRLPARFGDAPAVDLLVVCHADACSPNTLLDADGRWLAHVDLGALGVADRWADLAVASMSLEWNYGPGWEGAFFSAYGIEPDPARIAYYRELWNAT</sequence>
<dbReference type="PIRSF" id="PIRSF000706">
    <property type="entry name" value="Kanamycin_kin"/>
    <property type="match status" value="1"/>
</dbReference>
<comment type="caution">
    <text evidence="8">The sequence shown here is derived from an EMBL/GenBank/DDBJ whole genome shotgun (WGS) entry which is preliminary data.</text>
</comment>
<evidence type="ECO:0000259" key="7">
    <source>
        <dbReference type="Pfam" id="PF01636"/>
    </source>
</evidence>
<evidence type="ECO:0000256" key="3">
    <source>
        <dbReference type="ARBA" id="ARBA00022741"/>
    </source>
</evidence>
<comment type="similarity">
    <text evidence="1">Belongs to the aminoglycoside phosphotransferase family.</text>
</comment>
<dbReference type="InterPro" id="IPR024165">
    <property type="entry name" value="Kan/Strep_kinase"/>
</dbReference>
<dbReference type="Pfam" id="PF01636">
    <property type="entry name" value="APH"/>
    <property type="match status" value="1"/>
</dbReference>
<evidence type="ECO:0000256" key="5">
    <source>
        <dbReference type="ARBA" id="ARBA00022840"/>
    </source>
</evidence>
<proteinExistence type="inferred from homology"/>
<evidence type="ECO:0000256" key="2">
    <source>
        <dbReference type="ARBA" id="ARBA00022679"/>
    </source>
</evidence>
<evidence type="ECO:0000256" key="4">
    <source>
        <dbReference type="ARBA" id="ARBA00022777"/>
    </source>
</evidence>
<dbReference type="RefSeq" id="WP_397556758.1">
    <property type="nucleotide sequence ID" value="NZ_JBIQWL010000004.1"/>
</dbReference>
<keyword evidence="2" id="KW-0808">Transferase</keyword>
<keyword evidence="3" id="KW-0547">Nucleotide-binding</keyword>
<protein>
    <submittedName>
        <fullName evidence="8">Phosphotransferase</fullName>
    </submittedName>
</protein>
<accession>A0ABW7QAZ7</accession>
<dbReference type="EMBL" id="JBIQWL010000004">
    <property type="protein sequence ID" value="MFH8251308.1"/>
    <property type="molecule type" value="Genomic_DNA"/>
</dbReference>
<dbReference type="SUPFAM" id="SSF56112">
    <property type="entry name" value="Protein kinase-like (PK-like)"/>
    <property type="match status" value="1"/>
</dbReference>
<dbReference type="Gene3D" id="3.90.1200.10">
    <property type="match status" value="1"/>
</dbReference>
<dbReference type="Proteomes" id="UP001610861">
    <property type="component" value="Unassembled WGS sequence"/>
</dbReference>
<evidence type="ECO:0000256" key="1">
    <source>
        <dbReference type="ARBA" id="ARBA00006219"/>
    </source>
</evidence>
<dbReference type="InterPro" id="IPR011009">
    <property type="entry name" value="Kinase-like_dom_sf"/>
</dbReference>
<feature type="domain" description="Aminoglycoside phosphotransferase" evidence="7">
    <location>
        <begin position="48"/>
        <end position="232"/>
    </location>
</feature>
<dbReference type="InterPro" id="IPR002575">
    <property type="entry name" value="Aminoglycoside_PTrfase"/>
</dbReference>
<gene>
    <name evidence="8" type="ORF">ACH3VR_13130</name>
</gene>
<name>A0ABW7QAZ7_9MICO</name>
<evidence type="ECO:0000313" key="8">
    <source>
        <dbReference type="EMBL" id="MFH8251308.1"/>
    </source>
</evidence>
<dbReference type="CDD" id="cd05150">
    <property type="entry name" value="APH"/>
    <property type="match status" value="1"/>
</dbReference>
<keyword evidence="4" id="KW-0418">Kinase</keyword>
<keyword evidence="6" id="KW-0046">Antibiotic resistance</keyword>
<dbReference type="Gene3D" id="3.30.200.20">
    <property type="entry name" value="Phosphorylase Kinase, domain 1"/>
    <property type="match status" value="1"/>
</dbReference>
<organism evidence="8 9">
    <name type="scientific">Microbacterium alkaliflavum</name>
    <dbReference type="NCBI Taxonomy" id="3248839"/>
    <lineage>
        <taxon>Bacteria</taxon>
        <taxon>Bacillati</taxon>
        <taxon>Actinomycetota</taxon>
        <taxon>Actinomycetes</taxon>
        <taxon>Micrococcales</taxon>
        <taxon>Microbacteriaceae</taxon>
        <taxon>Microbacterium</taxon>
    </lineage>
</organism>
<evidence type="ECO:0000256" key="6">
    <source>
        <dbReference type="ARBA" id="ARBA00023251"/>
    </source>
</evidence>
<evidence type="ECO:0000313" key="9">
    <source>
        <dbReference type="Proteomes" id="UP001610861"/>
    </source>
</evidence>
<keyword evidence="5" id="KW-0067">ATP-binding</keyword>